<accession>A0A381NDZ3</accession>
<dbReference type="EMBL" id="UINC01000292">
    <property type="protein sequence ID" value="SUZ52747.1"/>
    <property type="molecule type" value="Genomic_DNA"/>
</dbReference>
<protein>
    <recommendedName>
        <fullName evidence="2">SnoaL-like domain-containing protein</fullName>
    </recommendedName>
</protein>
<organism evidence="1">
    <name type="scientific">marine metagenome</name>
    <dbReference type="NCBI Taxonomy" id="408172"/>
    <lineage>
        <taxon>unclassified sequences</taxon>
        <taxon>metagenomes</taxon>
        <taxon>ecological metagenomes</taxon>
    </lineage>
</organism>
<gene>
    <name evidence="1" type="ORF">METZ01_LOCUS5601</name>
</gene>
<evidence type="ECO:0000313" key="1">
    <source>
        <dbReference type="EMBL" id="SUZ52747.1"/>
    </source>
</evidence>
<proteinExistence type="predicted"/>
<name>A0A381NDZ3_9ZZZZ</name>
<dbReference type="AlphaFoldDB" id="A0A381NDZ3"/>
<sequence length="139" mass="15789">MMKPTNWPRFSTLSPESSAIATAQAFIDAFNSQDHEQLARTLNYPHTRLALGHFRTFDSAQESVAASTAAEPRLADEDWHHSVIAEIESVHVGADKVHLAMTVERCHENGMVYNTFDTLWIATFDQNHWGIKFRSSFLR</sequence>
<evidence type="ECO:0008006" key="2">
    <source>
        <dbReference type="Google" id="ProtNLM"/>
    </source>
</evidence>
<reference evidence="1" key="1">
    <citation type="submission" date="2018-05" db="EMBL/GenBank/DDBJ databases">
        <authorList>
            <person name="Lanie J.A."/>
            <person name="Ng W.-L."/>
            <person name="Kazmierczak K.M."/>
            <person name="Andrzejewski T.M."/>
            <person name="Davidsen T.M."/>
            <person name="Wayne K.J."/>
            <person name="Tettelin H."/>
            <person name="Glass J.I."/>
            <person name="Rusch D."/>
            <person name="Podicherti R."/>
            <person name="Tsui H.-C.T."/>
            <person name="Winkler M.E."/>
        </authorList>
    </citation>
    <scope>NUCLEOTIDE SEQUENCE</scope>
</reference>